<feature type="binding site" evidence="17">
    <location>
        <position position="263"/>
    </location>
    <ligand>
        <name>Zn(2+)</name>
        <dbReference type="ChEBI" id="CHEBI:29105"/>
    </ligand>
</feature>
<keyword evidence="16 17" id="KW-0170">Cobalt</keyword>
<proteinExistence type="inferred from homology"/>
<dbReference type="PANTHER" id="PTHR43622:SF7">
    <property type="entry name" value="3-DEHYDROQUINATE SYNTHASE, CHLOROPLASTIC"/>
    <property type="match status" value="1"/>
</dbReference>
<comment type="similarity">
    <text evidence="5 17">Belongs to the sugar phosphate cyclases superfamily. Dehydroquinate synthase family.</text>
</comment>
<evidence type="ECO:0000256" key="15">
    <source>
        <dbReference type="ARBA" id="ARBA00023239"/>
    </source>
</evidence>
<evidence type="ECO:0000256" key="3">
    <source>
        <dbReference type="ARBA" id="ARBA00004496"/>
    </source>
</evidence>
<comment type="subcellular location">
    <subcellularLocation>
        <location evidence="3 17">Cytoplasm</location>
    </subcellularLocation>
</comment>
<feature type="binding site" evidence="17">
    <location>
        <position position="246"/>
    </location>
    <ligand>
        <name>Zn(2+)</name>
        <dbReference type="ChEBI" id="CHEBI:29105"/>
    </ligand>
</feature>
<keyword evidence="11 17" id="KW-0547">Nucleotide-binding</keyword>
<evidence type="ECO:0000256" key="14">
    <source>
        <dbReference type="ARBA" id="ARBA00023141"/>
    </source>
</evidence>
<feature type="domain" description="3-dehydroquinate synthase N-terminal" evidence="18">
    <location>
        <begin position="70"/>
        <end position="179"/>
    </location>
</feature>
<dbReference type="CDD" id="cd08195">
    <property type="entry name" value="DHQS"/>
    <property type="match status" value="1"/>
</dbReference>
<feature type="binding site" evidence="17">
    <location>
        <begin position="129"/>
        <end position="130"/>
    </location>
    <ligand>
        <name>NAD(+)</name>
        <dbReference type="ChEBI" id="CHEBI:57540"/>
    </ligand>
</feature>
<keyword evidence="8 17" id="KW-0963">Cytoplasm</keyword>
<feature type="binding site" evidence="17">
    <location>
        <position position="142"/>
    </location>
    <ligand>
        <name>NAD(+)</name>
        <dbReference type="ChEBI" id="CHEBI:57540"/>
    </ligand>
</feature>
<evidence type="ECO:0000256" key="9">
    <source>
        <dbReference type="ARBA" id="ARBA00022605"/>
    </source>
</evidence>
<dbReference type="NCBIfam" id="TIGR01357">
    <property type="entry name" value="aroB"/>
    <property type="match status" value="1"/>
</dbReference>
<comment type="catalytic activity">
    <reaction evidence="1 17">
        <text>7-phospho-2-dehydro-3-deoxy-D-arabino-heptonate = 3-dehydroquinate + phosphate</text>
        <dbReference type="Rhea" id="RHEA:21968"/>
        <dbReference type="ChEBI" id="CHEBI:32364"/>
        <dbReference type="ChEBI" id="CHEBI:43474"/>
        <dbReference type="ChEBI" id="CHEBI:58394"/>
        <dbReference type="EC" id="4.2.3.4"/>
    </reaction>
</comment>
<feature type="domain" description="3-dehydroquinate synthase C-terminal" evidence="19">
    <location>
        <begin position="181"/>
        <end position="323"/>
    </location>
</feature>
<evidence type="ECO:0000256" key="5">
    <source>
        <dbReference type="ARBA" id="ARBA00005412"/>
    </source>
</evidence>
<comment type="caution">
    <text evidence="20">The sequence shown here is derived from an EMBL/GenBank/DDBJ whole genome shotgun (WGS) entry which is preliminary data.</text>
</comment>
<dbReference type="InterPro" id="IPR030960">
    <property type="entry name" value="DHQS/DOIS_N"/>
</dbReference>
<dbReference type="Proteomes" id="UP000653045">
    <property type="component" value="Unassembled WGS sequence"/>
</dbReference>
<protein>
    <recommendedName>
        <fullName evidence="7 17">3-dehydroquinate synthase</fullName>
        <shortName evidence="17">DHQS</shortName>
        <ecNumber evidence="6 17">4.2.3.4</ecNumber>
    </recommendedName>
</protein>
<dbReference type="SUPFAM" id="SSF56796">
    <property type="entry name" value="Dehydroquinate synthase-like"/>
    <property type="match status" value="1"/>
</dbReference>
<evidence type="ECO:0000313" key="21">
    <source>
        <dbReference type="Proteomes" id="UP000653045"/>
    </source>
</evidence>
<keyword evidence="15 17" id="KW-0456">Lyase</keyword>
<evidence type="ECO:0000256" key="13">
    <source>
        <dbReference type="ARBA" id="ARBA00023027"/>
    </source>
</evidence>
<dbReference type="EMBL" id="JAENBO010000001">
    <property type="protein sequence ID" value="MBJ8325231.1"/>
    <property type="molecule type" value="Genomic_DNA"/>
</dbReference>
<dbReference type="Gene3D" id="3.40.50.1970">
    <property type="match status" value="1"/>
</dbReference>
<keyword evidence="9 17" id="KW-0028">Amino-acid biosynthesis</keyword>
<evidence type="ECO:0000256" key="1">
    <source>
        <dbReference type="ARBA" id="ARBA00001393"/>
    </source>
</evidence>
<dbReference type="InterPro" id="IPR016037">
    <property type="entry name" value="DHQ_synth_AroB"/>
</dbReference>
<feature type="binding site" evidence="17">
    <location>
        <begin position="105"/>
        <end position="109"/>
    </location>
    <ligand>
        <name>NAD(+)</name>
        <dbReference type="ChEBI" id="CHEBI:57540"/>
    </ligand>
</feature>
<evidence type="ECO:0000256" key="7">
    <source>
        <dbReference type="ARBA" id="ARBA00017684"/>
    </source>
</evidence>
<dbReference type="RefSeq" id="WP_199574797.1">
    <property type="nucleotide sequence ID" value="NZ_JAENBO010000001.1"/>
</dbReference>
<evidence type="ECO:0000256" key="12">
    <source>
        <dbReference type="ARBA" id="ARBA00022833"/>
    </source>
</evidence>
<sequence length="356" mass="39582">MKIEVNLPSHPYEILIERNGLYRVGEWVKTLWDKQKIVIISDNRVASLYAEHVKLQLESQGFQVAVFDFLAGEQQKNLTTVEKIYDFLSRFGMTRTDGIIALGGGVVGDIAGFVASTYMRGLHFLQIPTSLIAQVDASIGGKTGVNTKNAKNLLGTFYQPDGVFIDPEVLNTLGERELVEGMGEVIKCALIADTTLWQLLEEMSGTREDILEASDQLIYHSCLVKKELVLADEYDTGLRHLLNFGHTIGHALEQTAGYGEIYHGEAVALGMIQVTRIAEKKGLAATGLSEEIEAMCHKFGLPLVTSNWDQETLYQAITHDKKVSGNRLKLVVVPEIGQARIESMAIEEVRDYLERR</sequence>
<dbReference type="InterPro" id="IPR030963">
    <property type="entry name" value="DHQ_synth_fam"/>
</dbReference>
<keyword evidence="13 17" id="KW-0520">NAD</keyword>
<evidence type="ECO:0000256" key="4">
    <source>
        <dbReference type="ARBA" id="ARBA00004661"/>
    </source>
</evidence>
<dbReference type="EC" id="4.2.3.4" evidence="6 17"/>
<feature type="binding site" evidence="17">
    <location>
        <position position="151"/>
    </location>
    <ligand>
        <name>NAD(+)</name>
        <dbReference type="ChEBI" id="CHEBI:57540"/>
    </ligand>
</feature>
<organism evidence="20 21">
    <name type="scientific">Streptococcus pacificus</name>
    <dbReference type="NCBI Taxonomy" id="2740577"/>
    <lineage>
        <taxon>Bacteria</taxon>
        <taxon>Bacillati</taxon>
        <taxon>Bacillota</taxon>
        <taxon>Bacilli</taxon>
        <taxon>Lactobacillales</taxon>
        <taxon>Streptococcaceae</taxon>
        <taxon>Streptococcus</taxon>
    </lineage>
</organism>
<accession>A0ABS0ZI64</accession>
<evidence type="ECO:0000313" key="20">
    <source>
        <dbReference type="EMBL" id="MBJ8325231.1"/>
    </source>
</evidence>
<evidence type="ECO:0000256" key="6">
    <source>
        <dbReference type="ARBA" id="ARBA00013031"/>
    </source>
</evidence>
<dbReference type="GO" id="GO:0003856">
    <property type="term" value="F:3-dehydroquinate synthase activity"/>
    <property type="evidence" value="ECO:0007669"/>
    <property type="project" value="UniProtKB-EC"/>
</dbReference>
<evidence type="ECO:0000256" key="11">
    <source>
        <dbReference type="ARBA" id="ARBA00022741"/>
    </source>
</evidence>
<dbReference type="PIRSF" id="PIRSF001455">
    <property type="entry name" value="DHQ_synth"/>
    <property type="match status" value="1"/>
</dbReference>
<comment type="cofactor">
    <cofactor evidence="2 17">
        <name>NAD(+)</name>
        <dbReference type="ChEBI" id="CHEBI:57540"/>
    </cofactor>
</comment>
<dbReference type="Pfam" id="PF24621">
    <property type="entry name" value="DHQS_C"/>
    <property type="match status" value="1"/>
</dbReference>
<evidence type="ECO:0000259" key="18">
    <source>
        <dbReference type="Pfam" id="PF01761"/>
    </source>
</evidence>
<dbReference type="PANTHER" id="PTHR43622">
    <property type="entry name" value="3-DEHYDROQUINATE SYNTHASE"/>
    <property type="match status" value="1"/>
</dbReference>
<dbReference type="HAMAP" id="MF_00110">
    <property type="entry name" value="DHQ_synthase"/>
    <property type="match status" value="1"/>
</dbReference>
<comment type="pathway">
    <text evidence="4 17">Metabolic intermediate biosynthesis; chorismate biosynthesis; chorismate from D-erythrose 4-phosphate and phosphoenolpyruvate: step 2/7.</text>
</comment>
<feature type="binding site" evidence="17">
    <location>
        <position position="184"/>
    </location>
    <ligand>
        <name>Zn(2+)</name>
        <dbReference type="ChEBI" id="CHEBI:29105"/>
    </ligand>
</feature>
<gene>
    <name evidence="17" type="primary">aroB</name>
    <name evidence="20" type="ORF">JHK62_00855</name>
</gene>
<dbReference type="InterPro" id="IPR050071">
    <property type="entry name" value="Dehydroquinate_synthase"/>
</dbReference>
<keyword evidence="12 17" id="KW-0862">Zinc</keyword>
<keyword evidence="10 17" id="KW-0479">Metal-binding</keyword>
<dbReference type="Gene3D" id="1.20.1090.10">
    <property type="entry name" value="Dehydroquinate synthase-like - alpha domain"/>
    <property type="match status" value="1"/>
</dbReference>
<evidence type="ECO:0000256" key="17">
    <source>
        <dbReference type="HAMAP-Rule" id="MF_00110"/>
    </source>
</evidence>
<dbReference type="InterPro" id="IPR056179">
    <property type="entry name" value="DHQS_C"/>
</dbReference>
<keyword evidence="21" id="KW-1185">Reference proteome</keyword>
<comment type="cofactor">
    <cofactor evidence="17">
        <name>Co(2+)</name>
        <dbReference type="ChEBI" id="CHEBI:48828"/>
    </cofactor>
    <cofactor evidence="17">
        <name>Zn(2+)</name>
        <dbReference type="ChEBI" id="CHEBI:29105"/>
    </cofactor>
    <text evidence="17">Binds 1 divalent metal cation per subunit. Can use either Co(2+) or Zn(2+).</text>
</comment>
<keyword evidence="14 17" id="KW-0057">Aromatic amino acid biosynthesis</keyword>
<name>A0ABS0ZI64_9STRE</name>
<dbReference type="Pfam" id="PF01761">
    <property type="entry name" value="DHQ_synthase"/>
    <property type="match status" value="1"/>
</dbReference>
<reference evidence="20 21" key="1">
    <citation type="journal article" date="2021" name="Int. J. Syst. Evol. Microbiol.">
        <title>Streptococcus vicugnae sp. nov., isolated from faeces of alpacas (Vicugna pacos) and cattle (Bos taurus), Streptococcus zalophi sp. nov., and Streptococcus pacificus sp. nov., isolated from respiratory tract of California sea lions (Zalophus californianus).</title>
        <authorList>
            <person name="Volokhov D.V."/>
            <person name="Zagorodnyaya T.A."/>
            <person name="Shen Z."/>
            <person name="Blom J."/>
            <person name="Furtak V.A."/>
            <person name="Eisenberg T."/>
            <person name="Fan P."/>
            <person name="Jeong K.C."/>
            <person name="Gao Y."/>
            <person name="Zhang S."/>
            <person name="Amselle M."/>
        </authorList>
    </citation>
    <scope>NUCLEOTIDE SEQUENCE [LARGE SCALE GENOMIC DNA]</scope>
    <source>
        <strain evidence="20 21">CSL7591</strain>
    </source>
</reference>
<evidence type="ECO:0000256" key="2">
    <source>
        <dbReference type="ARBA" id="ARBA00001911"/>
    </source>
</evidence>
<evidence type="ECO:0000256" key="10">
    <source>
        <dbReference type="ARBA" id="ARBA00022723"/>
    </source>
</evidence>
<comment type="caution">
    <text evidence="17">Lacks conserved residue(s) required for the propagation of feature annotation.</text>
</comment>
<evidence type="ECO:0000259" key="19">
    <source>
        <dbReference type="Pfam" id="PF24621"/>
    </source>
</evidence>
<comment type="function">
    <text evidence="17">Catalyzes the conversion of 3-deoxy-D-arabino-heptulosonate 7-phosphate (DAHP) to dehydroquinate (DHQ).</text>
</comment>
<evidence type="ECO:0000256" key="16">
    <source>
        <dbReference type="ARBA" id="ARBA00023285"/>
    </source>
</evidence>
<evidence type="ECO:0000256" key="8">
    <source>
        <dbReference type="ARBA" id="ARBA00022490"/>
    </source>
</evidence>